<evidence type="ECO:0000313" key="3">
    <source>
        <dbReference type="RefSeq" id="XP_013923670.1"/>
    </source>
</evidence>
<proteinExistence type="predicted"/>
<organism evidence="2 3">
    <name type="scientific">Thamnophis sirtalis</name>
    <dbReference type="NCBI Taxonomy" id="35019"/>
    <lineage>
        <taxon>Eukaryota</taxon>
        <taxon>Metazoa</taxon>
        <taxon>Chordata</taxon>
        <taxon>Craniata</taxon>
        <taxon>Vertebrata</taxon>
        <taxon>Euteleostomi</taxon>
        <taxon>Lepidosauria</taxon>
        <taxon>Squamata</taxon>
        <taxon>Bifurcata</taxon>
        <taxon>Unidentata</taxon>
        <taxon>Episquamata</taxon>
        <taxon>Toxicofera</taxon>
        <taxon>Serpentes</taxon>
        <taxon>Colubroidea</taxon>
        <taxon>Colubridae</taxon>
        <taxon>Natricinae</taxon>
        <taxon>Thamnophis</taxon>
    </lineage>
</organism>
<keyword evidence="2" id="KW-1185">Reference proteome</keyword>
<dbReference type="AlphaFoldDB" id="A0A6I9YIM0"/>
<accession>A0A6I9YIM0</accession>
<protein>
    <submittedName>
        <fullName evidence="3">Trafficking protein particle complex subunit 9-like</fullName>
    </submittedName>
</protein>
<evidence type="ECO:0000259" key="1">
    <source>
        <dbReference type="Pfam" id="PF26283"/>
    </source>
</evidence>
<feature type="domain" description="Trs120/TRAPPC9 fourth Ig-like" evidence="1">
    <location>
        <begin position="79"/>
        <end position="143"/>
    </location>
</feature>
<dbReference type="KEGG" id="tsr:106550309"/>
<evidence type="ECO:0000313" key="2">
    <source>
        <dbReference type="Proteomes" id="UP000504617"/>
    </source>
</evidence>
<dbReference type="Pfam" id="PF26283">
    <property type="entry name" value="Ig_TRAPPC9-Trs120_4th"/>
    <property type="match status" value="1"/>
</dbReference>
<dbReference type="PANTHER" id="PTHR21512">
    <property type="entry name" value="TRAFFICKING PROTEIN PARTICLE COMPLEX SUBUNIT 9"/>
    <property type="match status" value="1"/>
</dbReference>
<dbReference type="InterPro" id="IPR013935">
    <property type="entry name" value="Trs120_TRAPPC9"/>
</dbReference>
<name>A0A6I9YIM0_9SAUR</name>
<dbReference type="RefSeq" id="XP_013923670.1">
    <property type="nucleotide sequence ID" value="XM_014068195.1"/>
</dbReference>
<dbReference type="Proteomes" id="UP000504617">
    <property type="component" value="Unplaced"/>
</dbReference>
<dbReference type="OrthoDB" id="27962at2759"/>
<gene>
    <name evidence="3" type="primary">LOC106550309</name>
</gene>
<dbReference type="InterPro" id="IPR058568">
    <property type="entry name" value="Ig_TRAPPC9_Trs120_4th"/>
</dbReference>
<dbReference type="PANTHER" id="PTHR21512:SF5">
    <property type="entry name" value="TRAFFICKING PROTEIN PARTICLE COMPLEX SUBUNIT 9"/>
    <property type="match status" value="1"/>
</dbReference>
<reference evidence="3" key="1">
    <citation type="submission" date="2025-08" db="UniProtKB">
        <authorList>
            <consortium name="RefSeq"/>
        </authorList>
    </citation>
    <scope>IDENTIFICATION</scope>
</reference>
<dbReference type="GO" id="GO:0005802">
    <property type="term" value="C:trans-Golgi network"/>
    <property type="evidence" value="ECO:0007669"/>
    <property type="project" value="TreeGrafter"/>
</dbReference>
<feature type="non-terminal residue" evidence="3">
    <location>
        <position position="1"/>
    </location>
</feature>
<dbReference type="GeneID" id="106550309"/>
<sequence length="153" mass="17219">PGERAQYANPKQLEEERKHAKSVEINNKLDIVWKIPSLKREGEASVEGILNQVVLDHLQLVPLQWDVMVEGKPCDSDVVADCTVGDPMKLEVKLTNWSKHNVGPFSLTVIPYQDYQNGVHNYDLQDGITFVGSNTFYIDTVSPCLVVFIRPPT</sequence>